<accession>A0A8J8JPT4</accession>
<reference evidence="1" key="1">
    <citation type="submission" date="2019-10" db="EMBL/GenBank/DDBJ databases">
        <title>Draft genome sequence of Panacibacter sp. KCS-6.</title>
        <authorList>
            <person name="Yim K.J."/>
        </authorList>
    </citation>
    <scope>NUCLEOTIDE SEQUENCE</scope>
    <source>
        <strain evidence="1">KCS-6</strain>
    </source>
</reference>
<dbReference type="RefSeq" id="WP_171605872.1">
    <property type="nucleotide sequence ID" value="NZ_WHPF01000001.1"/>
</dbReference>
<dbReference type="Proteomes" id="UP000598971">
    <property type="component" value="Unassembled WGS sequence"/>
</dbReference>
<proteinExistence type="predicted"/>
<evidence type="ECO:0000313" key="1">
    <source>
        <dbReference type="EMBL" id="NNV53957.1"/>
    </source>
</evidence>
<name>A0A8J8JPT4_9BACT</name>
<dbReference type="AlphaFoldDB" id="A0A8J8JPT4"/>
<keyword evidence="2" id="KW-1185">Reference proteome</keyword>
<comment type="caution">
    <text evidence="1">The sequence shown here is derived from an EMBL/GenBank/DDBJ whole genome shotgun (WGS) entry which is preliminary data.</text>
</comment>
<organism evidence="1 2">
    <name type="scientific">Limnovirga soli</name>
    <dbReference type="NCBI Taxonomy" id="2656915"/>
    <lineage>
        <taxon>Bacteria</taxon>
        <taxon>Pseudomonadati</taxon>
        <taxon>Bacteroidota</taxon>
        <taxon>Chitinophagia</taxon>
        <taxon>Chitinophagales</taxon>
        <taxon>Chitinophagaceae</taxon>
        <taxon>Limnovirga</taxon>
    </lineage>
</organism>
<sequence>MSRAGGLHGGRTCVALLYGWILCGALMEEMNVVEDNNTGKKPNPFLKLTDIAAIFENAVIATQLF</sequence>
<protein>
    <submittedName>
        <fullName evidence="1">Uncharacterized protein</fullName>
    </submittedName>
</protein>
<evidence type="ECO:0000313" key="2">
    <source>
        <dbReference type="Proteomes" id="UP000598971"/>
    </source>
</evidence>
<gene>
    <name evidence="1" type="ORF">GD597_00710</name>
</gene>
<dbReference type="EMBL" id="WHPF01000001">
    <property type="protein sequence ID" value="NNV53957.1"/>
    <property type="molecule type" value="Genomic_DNA"/>
</dbReference>